<dbReference type="Proteomes" id="UP000605013">
    <property type="component" value="Unassembled WGS sequence"/>
</dbReference>
<sequence length="129" mass="14869">MITQIKTYYLSALITICFSTFTIAQQGTVVVNEDPSIPKLLEIKKDINKDDNNSDRYKIQIYSGSVSKAESTKSKFDNSIGIWKSQLTFESPDYKVWVGNFRTRLEAERALLDVQKKFKDAFIFKPKKD</sequence>
<protein>
    <submittedName>
        <fullName evidence="3">SPOR domain-containing protein</fullName>
    </submittedName>
</protein>
<comment type="caution">
    <text evidence="3">The sequence shown here is derived from an EMBL/GenBank/DDBJ whole genome shotgun (WGS) entry which is preliminary data.</text>
</comment>
<proteinExistence type="predicted"/>
<dbReference type="EMBL" id="JAEMEF010000008">
    <property type="protein sequence ID" value="MBL7560153.1"/>
    <property type="molecule type" value="Genomic_DNA"/>
</dbReference>
<evidence type="ECO:0000313" key="3">
    <source>
        <dbReference type="EMBL" id="MBL7560153.1"/>
    </source>
</evidence>
<keyword evidence="4" id="KW-1185">Reference proteome</keyword>
<feature type="signal peptide" evidence="1">
    <location>
        <begin position="1"/>
        <end position="24"/>
    </location>
</feature>
<dbReference type="InterPro" id="IPR036680">
    <property type="entry name" value="SPOR-like_sf"/>
</dbReference>
<name>A0ABS1WM79_9FLAO</name>
<gene>
    <name evidence="3" type="ORF">JAO71_10095</name>
</gene>
<feature type="chain" id="PRO_5047525766" evidence="1">
    <location>
        <begin position="25"/>
        <end position="129"/>
    </location>
</feature>
<dbReference type="Pfam" id="PF05036">
    <property type="entry name" value="SPOR"/>
    <property type="match status" value="1"/>
</dbReference>
<feature type="domain" description="SPOR" evidence="2">
    <location>
        <begin position="54"/>
        <end position="124"/>
    </location>
</feature>
<keyword evidence="1" id="KW-0732">Signal</keyword>
<evidence type="ECO:0000259" key="2">
    <source>
        <dbReference type="Pfam" id="PF05036"/>
    </source>
</evidence>
<dbReference type="Gene3D" id="3.30.70.1070">
    <property type="entry name" value="Sporulation related repeat"/>
    <property type="match status" value="1"/>
</dbReference>
<dbReference type="InterPro" id="IPR007730">
    <property type="entry name" value="SPOR-like_dom"/>
</dbReference>
<organism evidence="3 4">
    <name type="scientific">Olleya sediminilitoris</name>
    <dbReference type="NCBI Taxonomy" id="2795739"/>
    <lineage>
        <taxon>Bacteria</taxon>
        <taxon>Pseudomonadati</taxon>
        <taxon>Bacteroidota</taxon>
        <taxon>Flavobacteriia</taxon>
        <taxon>Flavobacteriales</taxon>
        <taxon>Flavobacteriaceae</taxon>
    </lineage>
</organism>
<accession>A0ABS1WM79</accession>
<evidence type="ECO:0000256" key="1">
    <source>
        <dbReference type="SAM" id="SignalP"/>
    </source>
</evidence>
<reference evidence="3 4" key="1">
    <citation type="submission" date="2020-12" db="EMBL/GenBank/DDBJ databases">
        <title>Olleya sediminilitoris sp. nov., isolated from a tidal flat.</title>
        <authorList>
            <person name="Park S."/>
            <person name="Yoon J.-H."/>
        </authorList>
    </citation>
    <scope>NUCLEOTIDE SEQUENCE [LARGE SCALE GENOMIC DNA]</scope>
    <source>
        <strain evidence="3 4">YSTF-M6</strain>
    </source>
</reference>
<evidence type="ECO:0000313" key="4">
    <source>
        <dbReference type="Proteomes" id="UP000605013"/>
    </source>
</evidence>